<dbReference type="InterPro" id="IPR016024">
    <property type="entry name" value="ARM-type_fold"/>
</dbReference>
<reference evidence="20" key="1">
    <citation type="submission" date="2016-11" db="UniProtKB">
        <authorList>
            <consortium name="WormBaseParasite"/>
        </authorList>
    </citation>
    <scope>IDENTIFICATION</scope>
</reference>
<dbReference type="Proteomes" id="UP000095280">
    <property type="component" value="Unplaced"/>
</dbReference>
<evidence type="ECO:0000256" key="6">
    <source>
        <dbReference type="ARBA" id="ARBA00022701"/>
    </source>
</evidence>
<evidence type="ECO:0000256" key="10">
    <source>
        <dbReference type="ARBA" id="ARBA00023212"/>
    </source>
</evidence>
<dbReference type="Gene3D" id="3.30.470.20">
    <property type="entry name" value="ATP-grasp fold, B domain"/>
    <property type="match status" value="1"/>
</dbReference>
<dbReference type="AlphaFoldDB" id="A0A1I8FZA3"/>
<name>A0A1I8FZA3_9PLAT</name>
<evidence type="ECO:0000256" key="12">
    <source>
        <dbReference type="ARBA" id="ARBA00052959"/>
    </source>
</evidence>
<evidence type="ECO:0000256" key="16">
    <source>
        <dbReference type="ARBA" id="ARBA00080021"/>
    </source>
</evidence>
<organism evidence="19 20">
    <name type="scientific">Macrostomum lignano</name>
    <dbReference type="NCBI Taxonomy" id="282301"/>
    <lineage>
        <taxon>Eukaryota</taxon>
        <taxon>Metazoa</taxon>
        <taxon>Spiralia</taxon>
        <taxon>Lophotrochozoa</taxon>
        <taxon>Platyhelminthes</taxon>
        <taxon>Rhabditophora</taxon>
        <taxon>Macrostomorpha</taxon>
        <taxon>Macrostomida</taxon>
        <taxon>Macrostomidae</taxon>
        <taxon>Macrostomum</taxon>
    </lineage>
</organism>
<keyword evidence="11" id="KW-0966">Cell projection</keyword>
<evidence type="ECO:0000256" key="13">
    <source>
        <dbReference type="ARBA" id="ARBA00062645"/>
    </source>
</evidence>
<comment type="similarity">
    <text evidence="2">Belongs to the tubulin polyglutamylase family.</text>
</comment>
<comment type="subcellular location">
    <subcellularLocation>
        <location evidence="1">Cytoplasm</location>
        <location evidence="1">Cytoskeleton</location>
        <location evidence="1">Cilium basal body</location>
    </subcellularLocation>
</comment>
<dbReference type="PANTHER" id="PTHR12241">
    <property type="entry name" value="TUBULIN POLYGLUTAMYLASE"/>
    <property type="match status" value="1"/>
</dbReference>
<evidence type="ECO:0000256" key="2">
    <source>
        <dbReference type="ARBA" id="ARBA00006118"/>
    </source>
</evidence>
<evidence type="ECO:0000256" key="11">
    <source>
        <dbReference type="ARBA" id="ARBA00023273"/>
    </source>
</evidence>
<dbReference type="Gene3D" id="3.30.70.120">
    <property type="match status" value="1"/>
</dbReference>
<dbReference type="WBParaSite" id="maker-uti_cns_0000417-snap-gene-0.6-mRNA-1">
    <property type="protein sequence ID" value="maker-uti_cns_0000417-snap-gene-0.6-mRNA-1"/>
    <property type="gene ID" value="maker-uti_cns_0000417-snap-gene-0.6"/>
</dbReference>
<keyword evidence="6" id="KW-0493">Microtubule</keyword>
<evidence type="ECO:0000313" key="19">
    <source>
        <dbReference type="Proteomes" id="UP000095280"/>
    </source>
</evidence>
<evidence type="ECO:0000259" key="18">
    <source>
        <dbReference type="Pfam" id="PF25150"/>
    </source>
</evidence>
<dbReference type="InterPro" id="IPR004323">
    <property type="entry name" value="Ion_tolerance_CutA"/>
</dbReference>
<dbReference type="SUPFAM" id="SSF54913">
    <property type="entry name" value="GlnB-like"/>
    <property type="match status" value="1"/>
</dbReference>
<dbReference type="GO" id="GO:0010038">
    <property type="term" value="P:response to metal ion"/>
    <property type="evidence" value="ECO:0007669"/>
    <property type="project" value="InterPro"/>
</dbReference>
<dbReference type="InterPro" id="IPR015867">
    <property type="entry name" value="N-reg_PII/ATP_PRibTrfase_C"/>
</dbReference>
<dbReference type="Pfam" id="PF03091">
    <property type="entry name" value="CutA1"/>
    <property type="match status" value="1"/>
</dbReference>
<dbReference type="Pfam" id="PF03133">
    <property type="entry name" value="TTL"/>
    <property type="match status" value="1"/>
</dbReference>
<dbReference type="SUPFAM" id="SSF56059">
    <property type="entry name" value="Glutathione synthetase ATP-binding domain-like"/>
    <property type="match status" value="1"/>
</dbReference>
<feature type="domain" description="tRNA (32-2'-O)-methyltransferase regulator THADA-like TPR repeats region" evidence="18">
    <location>
        <begin position="960"/>
        <end position="1032"/>
    </location>
</feature>
<keyword evidence="4" id="KW-0963">Cytoplasm</keyword>
<evidence type="ECO:0000313" key="20">
    <source>
        <dbReference type="WBParaSite" id="maker-uti_cns_0000417-snap-gene-0.6-mRNA-1"/>
    </source>
</evidence>
<keyword evidence="19" id="KW-1185">Reference proteome</keyword>
<dbReference type="GO" id="GO:0000226">
    <property type="term" value="P:microtubule cytoskeleton organization"/>
    <property type="evidence" value="ECO:0007669"/>
    <property type="project" value="TreeGrafter"/>
</dbReference>
<evidence type="ECO:0000256" key="7">
    <source>
        <dbReference type="ARBA" id="ARBA00022741"/>
    </source>
</evidence>
<dbReference type="PROSITE" id="PS51221">
    <property type="entry name" value="TTL"/>
    <property type="match status" value="1"/>
</dbReference>
<keyword evidence="10" id="KW-0206">Cytoskeleton</keyword>
<dbReference type="InterPro" id="IPR011322">
    <property type="entry name" value="N-reg_PII-like_a/b"/>
</dbReference>
<dbReference type="GO" id="GO:0070740">
    <property type="term" value="F:tubulin-glutamic acid ligase activity"/>
    <property type="evidence" value="ECO:0007669"/>
    <property type="project" value="TreeGrafter"/>
</dbReference>
<evidence type="ECO:0000256" key="4">
    <source>
        <dbReference type="ARBA" id="ARBA00022490"/>
    </source>
</evidence>
<evidence type="ECO:0000256" key="1">
    <source>
        <dbReference type="ARBA" id="ARBA00004120"/>
    </source>
</evidence>
<dbReference type="FunFam" id="3.30.470.20:FF:000033">
    <property type="entry name" value="Probable tubulin polyglutamylase TTLL1"/>
    <property type="match status" value="1"/>
</dbReference>
<protein>
    <recommendedName>
        <fullName evidence="14">Polyglutamylase complex subunit TTLL1</fullName>
    </recommendedName>
    <alternativeName>
        <fullName evidence="15">Tubulin polyglutamylase TTLL1</fullName>
    </alternativeName>
    <alternativeName>
        <fullName evidence="17">Tubulin polyglutamylase complex subunit 3</fullName>
    </alternativeName>
    <alternativeName>
        <fullName evidence="16">Tubulin--tyrosine ligase-like protein 1</fullName>
    </alternativeName>
</protein>
<dbReference type="PANTHER" id="PTHR12241:SF31">
    <property type="entry name" value="POLYGLUTAMYLASE COMPLEX SUBUNIT TTLL1"/>
    <property type="match status" value="1"/>
</dbReference>
<comment type="similarity">
    <text evidence="3">Belongs to the CutA family.</text>
</comment>
<keyword evidence="5" id="KW-0436">Ligase</keyword>
<keyword evidence="8" id="KW-0067">ATP-binding</keyword>
<dbReference type="Pfam" id="PF25150">
    <property type="entry name" value="TPR_Trm732"/>
    <property type="match status" value="1"/>
</dbReference>
<evidence type="ECO:0000256" key="9">
    <source>
        <dbReference type="ARBA" id="ARBA00023069"/>
    </source>
</evidence>
<evidence type="ECO:0000256" key="5">
    <source>
        <dbReference type="ARBA" id="ARBA00022598"/>
    </source>
</evidence>
<keyword evidence="7" id="KW-0547">Nucleotide-binding</keyword>
<proteinExistence type="inferred from homology"/>
<keyword evidence="9" id="KW-0969">Cilium</keyword>
<dbReference type="GO" id="GO:0005524">
    <property type="term" value="F:ATP binding"/>
    <property type="evidence" value="ECO:0007669"/>
    <property type="project" value="UniProtKB-KW"/>
</dbReference>
<dbReference type="GO" id="GO:0005874">
    <property type="term" value="C:microtubule"/>
    <property type="evidence" value="ECO:0007669"/>
    <property type="project" value="UniProtKB-KW"/>
</dbReference>
<accession>A0A1I8FZA3</accession>
<evidence type="ECO:0000256" key="17">
    <source>
        <dbReference type="ARBA" id="ARBA00083073"/>
    </source>
</evidence>
<dbReference type="SUPFAM" id="SSF48371">
    <property type="entry name" value="ARM repeat"/>
    <property type="match status" value="1"/>
</dbReference>
<sequence>LLQKVINQLLRVKPQQLHNKCIWNQYQLFRIASMSVSSATTTNSHSVVYVTVPNQQVGEKLARGLVGERLAACVNIVPGVTSVYAWEGKVEQDSELLLIIKTRTGLLSSLTDYVKANHDYDVPEVISLPIQDGLPAYLNWSINLSTLFFSRKDMSKVKYACDFDKSVLINNFENRGWQCVAPDEEWNFYWATVHNVRNIFSVENGYRLSDDQVLNHFPNHYELTRKDLMVKNIKRYRRDLEREGNPLAEKDDTGRYVHLDFIPITFMMPQDYNLFAEEFKKHPTSTWIMKPCGKARGIGIFLINKLSQLKKWSRDGKAGGFQAVSAKDTYVISKYIENPLLIGGKKFDLRIYVLVTSFRPLKAYLYQLGFCRFCTVKYTPSSQDLDNMFAHLTNVSIQKHGNEYNAVHGGKWTVQNLRTFLEGTRGKAVSDRLFDDMNWLIIHSLKAVSSVMANDRHCFECYGYDIIIDNNLKPWLIEVNASPSLSSTTSHDRVMKHKLINDVINIVIPPGEGPDVRWSKVPARENLGHFDLLYDEELAQMDFLASERGKAGFPRSAATAVGSRGAGIRGSMSGGGGSGFSVSSGGSASGTWKASVDVYTACKQKEQQAADASADNSPVGMDSAAVQEKLQFLECYLNSDTNSLSNRCKAGSAFIALKKHYLGCNLSKALEYFACSALPMQICLIQGLVTAHEPSLTEESADILLETLYSGLKQQDLVFHCLTCLLSLLSLGESAATPPAPAEAAGGSQQQQRNFFTAPAVLQSILRRLLGFWDSPLYFVPNLTVKIFHCIVANWSTDSGSPNPALAAFIDELWTMPMLCRGALRFWSALVPLLDEIRIIGLCSRLVDALDVNYTASAAASLFGVIAGALTQRGKTDLLAQIFPDMCHRMRHMSQLSQRNFCSLILPVYIASDTSFNFSARELPDGNNPHGNFFDIQCWCSVAKHCKLRGRLPRMRMADLRMALIHCDEQTRAAALEVLCLSNKPTCHITPQSLKMILEFFCLNMNSDQPPFRQRLLACFRSVCQQVKDGCIQALPELSTRLAAEPPAELAAAEGAEEYDDGGGASRLVHCLLPDISVATRIAQFDAIVSSAAVIGANSGDKTDSAEEFLVFEDDPSKTSPDALLSN</sequence>
<evidence type="ECO:0000256" key="15">
    <source>
        <dbReference type="ARBA" id="ARBA00075351"/>
    </source>
</evidence>
<dbReference type="InterPro" id="IPR004344">
    <property type="entry name" value="TTL/TTLL_fam"/>
</dbReference>
<dbReference type="GO" id="GO:0015631">
    <property type="term" value="F:tubulin binding"/>
    <property type="evidence" value="ECO:0007669"/>
    <property type="project" value="TreeGrafter"/>
</dbReference>
<evidence type="ECO:0000256" key="8">
    <source>
        <dbReference type="ARBA" id="ARBA00022840"/>
    </source>
</evidence>
<evidence type="ECO:0000256" key="3">
    <source>
        <dbReference type="ARBA" id="ARBA00010169"/>
    </source>
</evidence>
<comment type="catalytic activity">
    <reaction evidence="12">
        <text>(L-glutamyl)(n)-gamma-L-glutamyl-L-glutamyl-[protein] + L-glutamate + ATP = (L-glutamyl)(n+1)-gamma-L-glutamyl-L-glutamyl-[protein] + ADP + phosphate + H(+)</text>
        <dbReference type="Rhea" id="RHEA:60148"/>
        <dbReference type="Rhea" id="RHEA-COMP:15519"/>
        <dbReference type="Rhea" id="RHEA-COMP:15675"/>
        <dbReference type="ChEBI" id="CHEBI:15378"/>
        <dbReference type="ChEBI" id="CHEBI:29985"/>
        <dbReference type="ChEBI" id="CHEBI:30616"/>
        <dbReference type="ChEBI" id="CHEBI:43474"/>
        <dbReference type="ChEBI" id="CHEBI:143623"/>
        <dbReference type="ChEBI" id="CHEBI:456216"/>
    </reaction>
    <physiologicalReaction direction="left-to-right" evidence="12">
        <dbReference type="Rhea" id="RHEA:60149"/>
    </physiologicalReaction>
</comment>
<comment type="subunit">
    <text evidence="13">Part of the neuronal tubulin polyglutamylase complex which contains TPGS1, TPGS2, TTLL1, LRRC49 and NICN1. Interacts with PCM1, CSTPP1 and LRRC49.</text>
</comment>
<evidence type="ECO:0000256" key="14">
    <source>
        <dbReference type="ARBA" id="ARBA00074800"/>
    </source>
</evidence>
<dbReference type="InterPro" id="IPR056843">
    <property type="entry name" value="THADA-like_TPR"/>
</dbReference>
<dbReference type="GO" id="GO:0036064">
    <property type="term" value="C:ciliary basal body"/>
    <property type="evidence" value="ECO:0007669"/>
    <property type="project" value="TreeGrafter"/>
</dbReference>